<keyword evidence="4" id="KW-0732">Signal</keyword>
<dbReference type="GO" id="GO:0046513">
    <property type="term" value="P:ceramide biosynthetic process"/>
    <property type="evidence" value="ECO:0007669"/>
    <property type="project" value="TreeGrafter"/>
</dbReference>
<keyword evidence="7" id="KW-1185">Reference proteome</keyword>
<dbReference type="InterPro" id="IPR029052">
    <property type="entry name" value="Metallo-depent_PP-like"/>
</dbReference>
<organism evidence="6 7">
    <name type="scientific">Leptidea sinapis</name>
    <dbReference type="NCBI Taxonomy" id="189913"/>
    <lineage>
        <taxon>Eukaryota</taxon>
        <taxon>Metazoa</taxon>
        <taxon>Ecdysozoa</taxon>
        <taxon>Arthropoda</taxon>
        <taxon>Hexapoda</taxon>
        <taxon>Insecta</taxon>
        <taxon>Pterygota</taxon>
        <taxon>Neoptera</taxon>
        <taxon>Endopterygota</taxon>
        <taxon>Lepidoptera</taxon>
        <taxon>Glossata</taxon>
        <taxon>Ditrysia</taxon>
        <taxon>Papilionoidea</taxon>
        <taxon>Pieridae</taxon>
        <taxon>Dismorphiinae</taxon>
        <taxon>Leptidea</taxon>
    </lineage>
</organism>
<dbReference type="EMBL" id="FZQP02005444">
    <property type="protein sequence ID" value="VVD01622.1"/>
    <property type="molecule type" value="Genomic_DNA"/>
</dbReference>
<dbReference type="GO" id="GO:0006685">
    <property type="term" value="P:sphingomyelin catabolic process"/>
    <property type="evidence" value="ECO:0007669"/>
    <property type="project" value="TreeGrafter"/>
</dbReference>
<sequence length="587" mass="66828">MKIILLLFVVIVGCCATRLLSEDGLYSLFVKLLNNEYNTSDLKSVQDLIELLYLPTDEGAEYLQKSDSRLSITCIACRSAFRALTDLVESGNTDEEIINGVYVICEGLSIVSPRVCHGTLLLNVPILTYIIKTTPEAVPSTFCGVFFQNVDKASTCTFEDNRFEWEVELPPPSDIPIINSASEPLTIALISDAHIDPLYEPNGVAVCSDPTCCRKGQTATNTLKNNPEIEEKIVVSSLKELNGEKVIDLDVGEALRLIRNTSSKNADSQPPAGYWDIIRKKFDDVPVIPVIGNHESQPTNQWLVYDPLDAKTHLDWLVSELHKAEQAGEKVHILTHISPGTHDLIYTWTREYNRIVNRFASTIAAEFNGHTHSDEFKIFYSGQDRETPEPTNIINYIYNLTEANLTPNRRPHWFELYDVKNTFGIQDLRPATMSNLVYSMVTDQRPLLDLYSAFFSKLSDTRWPYCNDYCKIDNLCKVVVTVLWERESIHIFILFSDRTFYKRTKVIIISTYIATNDLIYQQKQKKYTCTSKNLIRFPTSAQRASIIQFLTKCPSPLWILFFPPVMVAFLHADKPIIELFVLDYPDE</sequence>
<name>A0A5E4QWL9_9NEOP</name>
<evidence type="ECO:0000256" key="4">
    <source>
        <dbReference type="SAM" id="SignalP"/>
    </source>
</evidence>
<keyword evidence="1" id="KW-0378">Hydrolase</keyword>
<reference evidence="6 7" key="1">
    <citation type="submission" date="2017-07" db="EMBL/GenBank/DDBJ databases">
        <authorList>
            <person name="Talla V."/>
            <person name="Backstrom N."/>
        </authorList>
    </citation>
    <scope>NUCLEOTIDE SEQUENCE [LARGE SCALE GENOMIC DNA]</scope>
</reference>
<keyword evidence="2" id="KW-1015">Disulfide bond</keyword>
<feature type="domain" description="Saposin B-type" evidence="5">
    <location>
        <begin position="70"/>
        <end position="160"/>
    </location>
</feature>
<dbReference type="PROSITE" id="PS50015">
    <property type="entry name" value="SAP_B"/>
    <property type="match status" value="1"/>
</dbReference>
<evidence type="ECO:0000256" key="1">
    <source>
        <dbReference type="ARBA" id="ARBA00022801"/>
    </source>
</evidence>
<dbReference type="SUPFAM" id="SSF56300">
    <property type="entry name" value="Metallo-dependent phosphatases"/>
    <property type="match status" value="1"/>
</dbReference>
<evidence type="ECO:0000313" key="6">
    <source>
        <dbReference type="EMBL" id="VVD01622.1"/>
    </source>
</evidence>
<dbReference type="GO" id="GO:0005615">
    <property type="term" value="C:extracellular space"/>
    <property type="evidence" value="ECO:0007669"/>
    <property type="project" value="TreeGrafter"/>
</dbReference>
<dbReference type="PANTHER" id="PTHR10340:SF29">
    <property type="entry name" value="SPHINGOMYELIN PHOSPHODIESTERASE"/>
    <property type="match status" value="1"/>
</dbReference>
<evidence type="ECO:0000256" key="2">
    <source>
        <dbReference type="ARBA" id="ARBA00023157"/>
    </source>
</evidence>
<evidence type="ECO:0000313" key="7">
    <source>
        <dbReference type="Proteomes" id="UP000324832"/>
    </source>
</evidence>
<dbReference type="InterPro" id="IPR008139">
    <property type="entry name" value="SaposinB_dom"/>
</dbReference>
<protein>
    <recommendedName>
        <fullName evidence="5">Saposin B-type domain-containing protein</fullName>
    </recommendedName>
</protein>
<proteinExistence type="predicted"/>
<dbReference type="InterPro" id="IPR045473">
    <property type="entry name" value="ASM_C"/>
</dbReference>
<evidence type="ECO:0000259" key="5">
    <source>
        <dbReference type="PROSITE" id="PS50015"/>
    </source>
</evidence>
<evidence type="ECO:0000256" key="3">
    <source>
        <dbReference type="ARBA" id="ARBA00023180"/>
    </source>
</evidence>
<dbReference type="SUPFAM" id="SSF47862">
    <property type="entry name" value="Saposin"/>
    <property type="match status" value="1"/>
</dbReference>
<accession>A0A5E4QWL9</accession>
<dbReference type="InterPro" id="IPR011001">
    <property type="entry name" value="Saposin-like"/>
</dbReference>
<gene>
    <name evidence="6" type="ORF">LSINAPIS_LOCUS11997</name>
</gene>
<dbReference type="Proteomes" id="UP000324832">
    <property type="component" value="Unassembled WGS sequence"/>
</dbReference>
<dbReference type="GO" id="GO:0005764">
    <property type="term" value="C:lysosome"/>
    <property type="evidence" value="ECO:0007669"/>
    <property type="project" value="TreeGrafter"/>
</dbReference>
<dbReference type="AlphaFoldDB" id="A0A5E4QWL9"/>
<feature type="non-terminal residue" evidence="6">
    <location>
        <position position="587"/>
    </location>
</feature>
<feature type="chain" id="PRO_5022910046" description="Saposin B-type domain-containing protein" evidence="4">
    <location>
        <begin position="17"/>
        <end position="587"/>
    </location>
</feature>
<dbReference type="Pfam" id="PF19272">
    <property type="entry name" value="ASMase_C"/>
    <property type="match status" value="1"/>
</dbReference>
<dbReference type="GO" id="GO:0016020">
    <property type="term" value="C:membrane"/>
    <property type="evidence" value="ECO:0007669"/>
    <property type="project" value="GOC"/>
</dbReference>
<dbReference type="PANTHER" id="PTHR10340">
    <property type="entry name" value="SPHINGOMYELIN PHOSPHODIESTERASE"/>
    <property type="match status" value="1"/>
</dbReference>
<keyword evidence="3" id="KW-0325">Glycoprotein</keyword>
<feature type="signal peptide" evidence="4">
    <location>
        <begin position="1"/>
        <end position="16"/>
    </location>
</feature>
<dbReference type="GO" id="GO:0061750">
    <property type="term" value="F:acid sphingomyelin phosphodiesterase activity"/>
    <property type="evidence" value="ECO:0007669"/>
    <property type="project" value="TreeGrafter"/>
</dbReference>